<organism evidence="1 2">
    <name type="scientific">candidate division WWE3 bacterium</name>
    <dbReference type="NCBI Taxonomy" id="2053526"/>
    <lineage>
        <taxon>Bacteria</taxon>
        <taxon>Katanobacteria</taxon>
    </lineage>
</organism>
<dbReference type="EMBL" id="JABTTY010000003">
    <property type="protein sequence ID" value="MBE7525993.1"/>
    <property type="molecule type" value="Genomic_DNA"/>
</dbReference>
<evidence type="ECO:0000313" key="1">
    <source>
        <dbReference type="EMBL" id="MBE7525993.1"/>
    </source>
</evidence>
<reference evidence="1" key="1">
    <citation type="submission" date="2020-05" db="EMBL/GenBank/DDBJ databases">
        <title>High-Quality Genomes of Partial-Nitritation/Anammox System by Hierarchical Clustering Based Hybrid Assembly.</title>
        <authorList>
            <person name="Liu L."/>
            <person name="Wang Y."/>
            <person name="Che Y."/>
            <person name="Chen Y."/>
            <person name="Xia Y."/>
            <person name="Luo R."/>
            <person name="Cheng S.H."/>
            <person name="Zheng C."/>
            <person name="Zhang T."/>
        </authorList>
    </citation>
    <scope>NUCLEOTIDE SEQUENCE</scope>
    <source>
        <strain evidence="1">H1_PAT1</strain>
    </source>
</reference>
<accession>A0A928TUD8</accession>
<protein>
    <submittedName>
        <fullName evidence="1">Uncharacterized protein</fullName>
    </submittedName>
</protein>
<proteinExistence type="predicted"/>
<evidence type="ECO:0000313" key="2">
    <source>
        <dbReference type="Proteomes" id="UP000710385"/>
    </source>
</evidence>
<dbReference type="AlphaFoldDB" id="A0A928TUD8"/>
<gene>
    <name evidence="1" type="ORF">HS096_06985</name>
</gene>
<comment type="caution">
    <text evidence="1">The sequence shown here is derived from an EMBL/GenBank/DDBJ whole genome shotgun (WGS) entry which is preliminary data.</text>
</comment>
<name>A0A928TUD8_UNCKA</name>
<sequence>MQEIYDFHIKIGKQAFILGHPVKRVAVEKALASGEIKYQRHHDCQHAEIQRIALAGILQFQTVFRQAFLENKQNDARRENEVKENDDRCPVNQLVQLRVGMLEKEIIRCLRQSGQIQIVQNGNWIVRIVHIVCAGEGESDGQAYQHHLDIDFAEIFLQRPQ</sequence>
<dbReference type="Proteomes" id="UP000710385">
    <property type="component" value="Unassembled WGS sequence"/>
</dbReference>